<dbReference type="AlphaFoldDB" id="A0A120FNC1"/>
<evidence type="ECO:0000313" key="1">
    <source>
        <dbReference type="EMBL" id="KWV55157.1"/>
    </source>
</evidence>
<dbReference type="Proteomes" id="UP000068164">
    <property type="component" value="Unassembled WGS sequence"/>
</dbReference>
<gene>
    <name evidence="1" type="ORF">AS026_37935</name>
</gene>
<name>A0A120FNC1_9HYPH</name>
<dbReference type="OrthoDB" id="9876921at2"/>
<organism evidence="1 2">
    <name type="scientific">Rhizobium altiplani</name>
    <dbReference type="NCBI Taxonomy" id="1864509"/>
    <lineage>
        <taxon>Bacteria</taxon>
        <taxon>Pseudomonadati</taxon>
        <taxon>Pseudomonadota</taxon>
        <taxon>Alphaproteobacteria</taxon>
        <taxon>Hyphomicrobiales</taxon>
        <taxon>Rhizobiaceae</taxon>
        <taxon>Rhizobium/Agrobacterium group</taxon>
        <taxon>Rhizobium</taxon>
    </lineage>
</organism>
<dbReference type="EMBL" id="LNCD01000055">
    <property type="protein sequence ID" value="KWV55157.1"/>
    <property type="molecule type" value="Genomic_DNA"/>
</dbReference>
<accession>A0A120FNC1</accession>
<reference evidence="1 2" key="1">
    <citation type="submission" date="2015-11" db="EMBL/GenBank/DDBJ databases">
        <title>Draft Genome Sequence of the Strain BR 10423 (Rhizobium sp.) isolated from nodules of Mimosa pudica.</title>
        <authorList>
            <person name="Barauna A.C."/>
            <person name="Zilli J.E."/>
            <person name="Simoes-Araujo J.L."/>
            <person name="Reis V.M."/>
            <person name="James E.K."/>
            <person name="Reis F.B.Jr."/>
            <person name="Rouws L.F."/>
            <person name="Passos S.R."/>
            <person name="Gois S.R."/>
        </authorList>
    </citation>
    <scope>NUCLEOTIDE SEQUENCE [LARGE SCALE GENOMIC DNA]</scope>
    <source>
        <strain evidence="1 2">BR10423</strain>
    </source>
</reference>
<comment type="caution">
    <text evidence="1">The sequence shown here is derived from an EMBL/GenBank/DDBJ whole genome shotgun (WGS) entry which is preliminary data.</text>
</comment>
<sequence length="170" mass="19145">MVDILRARKVAGATFEEILDLLLDGRLERVSRAEKASGFRSLTVDPAEIRMALASRPANVVAAERAIFPFTFRPLAKLELLVASGLVSLAANETLPPSRGTKLMTWSVELFKERYWTLITVARQLCTDWNVLRREFDDLGILPVISSSNSREAFYDIEEVKRHENGALLR</sequence>
<protein>
    <submittedName>
        <fullName evidence="1">Uncharacterized protein</fullName>
    </submittedName>
</protein>
<evidence type="ECO:0000313" key="2">
    <source>
        <dbReference type="Proteomes" id="UP000068164"/>
    </source>
</evidence>
<proteinExistence type="predicted"/>
<dbReference type="RefSeq" id="WP_028749243.1">
    <property type="nucleotide sequence ID" value="NZ_LNCD01000055.1"/>
</dbReference>
<keyword evidence="2" id="KW-1185">Reference proteome</keyword>